<dbReference type="EMBL" id="CAKOFQ010006745">
    <property type="protein sequence ID" value="CAH1967497.1"/>
    <property type="molecule type" value="Genomic_DNA"/>
</dbReference>
<comment type="caution">
    <text evidence="2">The sequence shown here is derived from an EMBL/GenBank/DDBJ whole genome shotgun (WGS) entry which is preliminary data.</text>
</comment>
<name>A0A9P0K7D7_ACAOB</name>
<dbReference type="PANTHER" id="PTHR11071:SF561">
    <property type="entry name" value="PEPTIDYL-PROLYL CIS-TRANS ISOMERASE D-RELATED"/>
    <property type="match status" value="1"/>
</dbReference>
<dbReference type="GO" id="GO:0003755">
    <property type="term" value="F:peptidyl-prolyl cis-trans isomerase activity"/>
    <property type="evidence" value="ECO:0007669"/>
    <property type="project" value="InterPro"/>
</dbReference>
<dbReference type="InterPro" id="IPR029000">
    <property type="entry name" value="Cyclophilin-like_dom_sf"/>
</dbReference>
<dbReference type="CDD" id="cd00317">
    <property type="entry name" value="cyclophilin"/>
    <property type="match status" value="1"/>
</dbReference>
<feature type="domain" description="PPIase cyclophilin-type" evidence="1">
    <location>
        <begin position="136"/>
        <end position="283"/>
    </location>
</feature>
<dbReference type="SUPFAM" id="SSF50891">
    <property type="entry name" value="Cyclophilin-like"/>
    <property type="match status" value="1"/>
</dbReference>
<sequence>MSEKMSEVSALEPPEKFIVAGIVSNKEFQKSRYVIQKLHICFPKLYAPPEIRPMLNVEWTAYLTKIKRKFGKGTWKLKKCVAVFLNGEFLGDDEDLLKHVSKKFRFSLSMDWYKIGNCQIFDYLQRIMLKFRQLAYITVSINNRVIGSMLFELYNDLVPLTAENFLQKCKAEIGGYAGTPIQRIMPGSWIQCGGVKLQEHQMRCENYAIPHDRRGVLCMCNKKRHKTNTTQFYITLAAAPWMDYRYVAFGQLIQGEEILAAIESVPTYCESPKVPIDIVNAGEVTFDPTPDYVTTDDYNAFQDNTMLLDSLILPKYKGRPSQGSVFSMRKLLKGHYGEPFEVAHYSRIGLMEDYLDMIMLDAETEEYVPRPIIKLPEEEAEMSFSSASEYNPCSCTSLDSFVRIADLPNASDMTI</sequence>
<accession>A0A9P0K7D7</accession>
<dbReference type="GO" id="GO:0005737">
    <property type="term" value="C:cytoplasm"/>
    <property type="evidence" value="ECO:0007669"/>
    <property type="project" value="TreeGrafter"/>
</dbReference>
<keyword evidence="3" id="KW-1185">Reference proteome</keyword>
<dbReference type="Pfam" id="PF00160">
    <property type="entry name" value="Pro_isomerase"/>
    <property type="match status" value="1"/>
</dbReference>
<dbReference type="AlphaFoldDB" id="A0A9P0K7D7"/>
<organism evidence="2 3">
    <name type="scientific">Acanthoscelides obtectus</name>
    <name type="common">Bean weevil</name>
    <name type="synonym">Bruchus obtectus</name>
    <dbReference type="NCBI Taxonomy" id="200917"/>
    <lineage>
        <taxon>Eukaryota</taxon>
        <taxon>Metazoa</taxon>
        <taxon>Ecdysozoa</taxon>
        <taxon>Arthropoda</taxon>
        <taxon>Hexapoda</taxon>
        <taxon>Insecta</taxon>
        <taxon>Pterygota</taxon>
        <taxon>Neoptera</taxon>
        <taxon>Endopterygota</taxon>
        <taxon>Coleoptera</taxon>
        <taxon>Polyphaga</taxon>
        <taxon>Cucujiformia</taxon>
        <taxon>Chrysomeloidea</taxon>
        <taxon>Chrysomelidae</taxon>
        <taxon>Bruchinae</taxon>
        <taxon>Bruchini</taxon>
        <taxon>Acanthoscelides</taxon>
    </lineage>
</organism>
<dbReference type="Gene3D" id="2.40.100.10">
    <property type="entry name" value="Cyclophilin-like"/>
    <property type="match status" value="1"/>
</dbReference>
<dbReference type="PANTHER" id="PTHR11071">
    <property type="entry name" value="PEPTIDYL-PROLYL CIS-TRANS ISOMERASE"/>
    <property type="match status" value="1"/>
</dbReference>
<proteinExistence type="predicted"/>
<dbReference type="PRINTS" id="PR00153">
    <property type="entry name" value="CSAPPISMRASE"/>
</dbReference>
<reference evidence="2" key="1">
    <citation type="submission" date="2022-03" db="EMBL/GenBank/DDBJ databases">
        <authorList>
            <person name="Sayadi A."/>
        </authorList>
    </citation>
    <scope>NUCLEOTIDE SEQUENCE</scope>
</reference>
<evidence type="ECO:0000313" key="2">
    <source>
        <dbReference type="EMBL" id="CAH1967497.1"/>
    </source>
</evidence>
<gene>
    <name evidence="2" type="ORF">ACAOBT_LOCUS7435</name>
</gene>
<evidence type="ECO:0000259" key="1">
    <source>
        <dbReference type="PROSITE" id="PS50072"/>
    </source>
</evidence>
<dbReference type="Proteomes" id="UP001152888">
    <property type="component" value="Unassembled WGS sequence"/>
</dbReference>
<protein>
    <recommendedName>
        <fullName evidence="1">PPIase cyclophilin-type domain-containing protein</fullName>
    </recommendedName>
</protein>
<evidence type="ECO:0000313" key="3">
    <source>
        <dbReference type="Proteomes" id="UP001152888"/>
    </source>
</evidence>
<dbReference type="InterPro" id="IPR002130">
    <property type="entry name" value="Cyclophilin-type_PPIase_dom"/>
</dbReference>
<dbReference type="PROSITE" id="PS50072">
    <property type="entry name" value="CSA_PPIASE_2"/>
    <property type="match status" value="1"/>
</dbReference>
<dbReference type="OrthoDB" id="408413at2759"/>